<protein>
    <submittedName>
        <fullName evidence="6">Uncharacterized protein</fullName>
    </submittedName>
</protein>
<keyword evidence="7" id="KW-1185">Reference proteome</keyword>
<proteinExistence type="predicted"/>
<reference evidence="6 7" key="1">
    <citation type="journal article" date="2022" name="Gigascience">
        <title>A chromosome-level genome assembly and annotation of the desert horned lizard, Phrynosoma platyrhinos, provides insight into chromosomal rearrangements among reptiles.</title>
        <authorList>
            <person name="Koochekian N."/>
            <person name="Ascanio A."/>
            <person name="Farleigh K."/>
            <person name="Card D.C."/>
            <person name="Schield D.R."/>
            <person name="Castoe T.A."/>
            <person name="Jezkova T."/>
        </authorList>
    </citation>
    <scope>NUCLEOTIDE SEQUENCE [LARGE SCALE GENOMIC DNA]</scope>
    <source>
        <strain evidence="6">NK-2021</strain>
    </source>
</reference>
<evidence type="ECO:0000256" key="4">
    <source>
        <dbReference type="ARBA" id="ARBA00023136"/>
    </source>
</evidence>
<comment type="caution">
    <text evidence="6">The sequence shown here is derived from an EMBL/GenBank/DDBJ whole genome shotgun (WGS) entry which is preliminary data.</text>
</comment>
<organism evidence="6 7">
    <name type="scientific">Phrynosoma platyrhinos</name>
    <name type="common">Desert horned lizard</name>
    <dbReference type="NCBI Taxonomy" id="52577"/>
    <lineage>
        <taxon>Eukaryota</taxon>
        <taxon>Metazoa</taxon>
        <taxon>Chordata</taxon>
        <taxon>Craniata</taxon>
        <taxon>Vertebrata</taxon>
        <taxon>Euteleostomi</taxon>
        <taxon>Lepidosauria</taxon>
        <taxon>Squamata</taxon>
        <taxon>Bifurcata</taxon>
        <taxon>Unidentata</taxon>
        <taxon>Episquamata</taxon>
        <taxon>Toxicofera</taxon>
        <taxon>Iguania</taxon>
        <taxon>Phrynosomatidae</taxon>
        <taxon>Phrynosomatinae</taxon>
        <taxon>Phrynosoma</taxon>
    </lineage>
</organism>
<dbReference type="Proteomes" id="UP000826234">
    <property type="component" value="Unassembled WGS sequence"/>
</dbReference>
<dbReference type="Gene3D" id="1.20.1250.20">
    <property type="entry name" value="MFS general substrate transporter like domains"/>
    <property type="match status" value="1"/>
</dbReference>
<evidence type="ECO:0000313" key="7">
    <source>
        <dbReference type="Proteomes" id="UP000826234"/>
    </source>
</evidence>
<evidence type="ECO:0000256" key="5">
    <source>
        <dbReference type="SAM" id="Phobius"/>
    </source>
</evidence>
<dbReference type="EMBL" id="JAIPUX010003289">
    <property type="protein sequence ID" value="KAH0622776.1"/>
    <property type="molecule type" value="Genomic_DNA"/>
</dbReference>
<evidence type="ECO:0000256" key="1">
    <source>
        <dbReference type="ARBA" id="ARBA00004141"/>
    </source>
</evidence>
<dbReference type="SUPFAM" id="SSF103473">
    <property type="entry name" value="MFS general substrate transporter"/>
    <property type="match status" value="1"/>
</dbReference>
<gene>
    <name evidence="6" type="ORF">JD844_025432</name>
</gene>
<dbReference type="PANTHER" id="PTHR24064">
    <property type="entry name" value="SOLUTE CARRIER FAMILY 22 MEMBER"/>
    <property type="match status" value="1"/>
</dbReference>
<evidence type="ECO:0000256" key="2">
    <source>
        <dbReference type="ARBA" id="ARBA00022692"/>
    </source>
</evidence>
<feature type="transmembrane region" description="Helical" evidence="5">
    <location>
        <begin position="12"/>
        <end position="34"/>
    </location>
</feature>
<sequence length="99" mass="10807">MSMNITGFGLGMYMTQFVFGIIEIPAKLIVFIVVNRVGRRQCQAWSLILAGLSIGANTVIPKSLETLRSVVAITGKGFSEAAFTTVFLYASELYPTVLR</sequence>
<keyword evidence="2 5" id="KW-0812">Transmembrane</keyword>
<dbReference type="InterPro" id="IPR036259">
    <property type="entry name" value="MFS_trans_sf"/>
</dbReference>
<evidence type="ECO:0000256" key="3">
    <source>
        <dbReference type="ARBA" id="ARBA00022989"/>
    </source>
</evidence>
<evidence type="ECO:0000313" key="6">
    <source>
        <dbReference type="EMBL" id="KAH0622776.1"/>
    </source>
</evidence>
<comment type="subcellular location">
    <subcellularLocation>
        <location evidence="1">Membrane</location>
        <topology evidence="1">Multi-pass membrane protein</topology>
    </subcellularLocation>
</comment>
<accession>A0ABQ7SZQ6</accession>
<name>A0ABQ7SZQ6_PHRPL</name>
<keyword evidence="4 5" id="KW-0472">Membrane</keyword>
<keyword evidence="3 5" id="KW-1133">Transmembrane helix</keyword>